<dbReference type="Proteomes" id="UP000252182">
    <property type="component" value="Chromosome"/>
</dbReference>
<dbReference type="UniPathway" id="UPA00232"/>
<evidence type="ECO:0000256" key="3">
    <source>
        <dbReference type="ARBA" id="ARBA00022475"/>
    </source>
</evidence>
<feature type="domain" description="ABC1 atypical kinase-like" evidence="14">
    <location>
        <begin position="95"/>
        <end position="347"/>
    </location>
</feature>
<evidence type="ECO:0000313" key="16">
    <source>
        <dbReference type="Proteomes" id="UP000252182"/>
    </source>
</evidence>
<evidence type="ECO:0000256" key="12">
    <source>
        <dbReference type="ARBA" id="ARBA00023136"/>
    </source>
</evidence>
<dbReference type="EMBL" id="CP031124">
    <property type="protein sequence ID" value="AXF84394.1"/>
    <property type="molecule type" value="Genomic_DNA"/>
</dbReference>
<dbReference type="InterPro" id="IPR011009">
    <property type="entry name" value="Kinase-like_dom_sf"/>
</dbReference>
<dbReference type="PANTHER" id="PTHR10566">
    <property type="entry name" value="CHAPERONE-ACTIVITY OF BC1 COMPLEX CABC1 -RELATED"/>
    <property type="match status" value="1"/>
</dbReference>
<reference evidence="16" key="1">
    <citation type="submission" date="2018-07" db="EMBL/GenBank/DDBJ databases">
        <authorList>
            <person name="Kim H."/>
        </authorList>
    </citation>
    <scope>NUCLEOTIDE SEQUENCE [LARGE SCALE GENOMIC DNA]</scope>
    <source>
        <strain evidence="16">F02</strain>
    </source>
</reference>
<dbReference type="InterPro" id="IPR045308">
    <property type="entry name" value="UbiB_bact"/>
</dbReference>
<dbReference type="PANTHER" id="PTHR10566:SF113">
    <property type="entry name" value="PROTEIN ACTIVITY OF BC1 COMPLEX KINASE 7, CHLOROPLASTIC"/>
    <property type="match status" value="1"/>
</dbReference>
<comment type="pathway">
    <text evidence="1">Cofactor biosynthesis; ubiquinone biosynthesis [regulation].</text>
</comment>
<dbReference type="GO" id="GO:0016301">
    <property type="term" value="F:kinase activity"/>
    <property type="evidence" value="ECO:0007669"/>
    <property type="project" value="UniProtKB-KW"/>
</dbReference>
<keyword evidence="7 13" id="KW-0812">Transmembrane</keyword>
<evidence type="ECO:0000256" key="5">
    <source>
        <dbReference type="ARBA" id="ARBA00022679"/>
    </source>
</evidence>
<protein>
    <recommendedName>
        <fullName evidence="14">ABC1 atypical kinase-like domain-containing protein</fullName>
    </recommendedName>
</protein>
<sequence>MKLKVAKRLLDIARVLKRHRVLHLMVALVPNESAGVRLMRRFLPHRLSESNHAEDAAHLRMALQTLGPIFIKVGQVLSTRPDLLPPEYIYELSHLQDRVTPVAVAEIRAEIEAQLGVSIDVVFSQFDDEPVASASVAQVHRAVVRSGSWAGRDVAVKVLRPNIDALIQTDIQCLYALARQFARLHPDGARLRPVEVVGEVEGHLRQELDLQCEAANASQLRHNFDGNPIISVPEMCWDYSARRVMVQEWMTGVPVSRLDVLAEHGVDVKRLARDGVEVFFTQVFRDGFFHADMHPGNIFIGTQGVGLGRYIALDCGIVGTLSEFDRHYLAVNFLAFFNRDYRAIAAAHIESGWVPADTPLEGLTTAVRTTCEPYFGRPIDEISLGQVLMRLFDVSRQYNVSVQPQLVLLQKTLLNVEGMGRVLDPKLDLWDTAKPYLERWMKETLGPRGVLKRMRKEWVSVVRLLPTGPTQFLTLLHDAPKASVLEQRLVVLEKNQTRLASSRGRWRMAFALLLCIVLLLLSWFVWF</sequence>
<evidence type="ECO:0000256" key="7">
    <source>
        <dbReference type="ARBA" id="ARBA00022692"/>
    </source>
</evidence>
<keyword evidence="10" id="KW-0067">ATP-binding</keyword>
<dbReference type="AlphaFoldDB" id="A0A345D7Q6"/>
<dbReference type="GO" id="GO:0005524">
    <property type="term" value="F:ATP binding"/>
    <property type="evidence" value="ECO:0007669"/>
    <property type="project" value="UniProtKB-KW"/>
</dbReference>
<dbReference type="NCBIfam" id="NF003404">
    <property type="entry name" value="PRK04750.1"/>
    <property type="match status" value="1"/>
</dbReference>
<dbReference type="KEGG" id="hyf:DTO96_100097"/>
<evidence type="ECO:0000256" key="4">
    <source>
        <dbReference type="ARBA" id="ARBA00022519"/>
    </source>
</evidence>
<keyword evidence="9" id="KW-0418">Kinase</keyword>
<dbReference type="Pfam" id="PF03109">
    <property type="entry name" value="ABC1"/>
    <property type="match status" value="1"/>
</dbReference>
<keyword evidence="16" id="KW-1185">Reference proteome</keyword>
<dbReference type="GO" id="GO:0006744">
    <property type="term" value="P:ubiquinone biosynthetic process"/>
    <property type="evidence" value="ECO:0007669"/>
    <property type="project" value="UniProtKB-UniPathway"/>
</dbReference>
<dbReference type="CDD" id="cd13972">
    <property type="entry name" value="UbiB"/>
    <property type="match status" value="1"/>
</dbReference>
<evidence type="ECO:0000256" key="6">
    <source>
        <dbReference type="ARBA" id="ARBA00022688"/>
    </source>
</evidence>
<proteinExistence type="inferred from homology"/>
<evidence type="ECO:0000313" key="15">
    <source>
        <dbReference type="EMBL" id="AXF84394.1"/>
    </source>
</evidence>
<keyword evidence="5 15" id="KW-0808">Transferase</keyword>
<dbReference type="RefSeq" id="WP_114561701.1">
    <property type="nucleotide sequence ID" value="NZ_CP031124.1"/>
</dbReference>
<keyword evidence="3" id="KW-1003">Cell membrane</keyword>
<keyword evidence="8" id="KW-0547">Nucleotide-binding</keyword>
<evidence type="ECO:0000256" key="11">
    <source>
        <dbReference type="ARBA" id="ARBA00022989"/>
    </source>
</evidence>
<gene>
    <name evidence="15" type="primary">ubiB</name>
    <name evidence="15" type="ORF">DTO96_100097</name>
</gene>
<comment type="similarity">
    <text evidence="2">Belongs to the protein kinase superfamily. ADCK protein kinase family.</text>
</comment>
<evidence type="ECO:0000256" key="10">
    <source>
        <dbReference type="ARBA" id="ARBA00022840"/>
    </source>
</evidence>
<keyword evidence="4" id="KW-0997">Cell inner membrane</keyword>
<keyword evidence="11 13" id="KW-1133">Transmembrane helix</keyword>
<organism evidence="15 16">
    <name type="scientific">Ephemeroptericola cinctiostellae</name>
    <dbReference type="NCBI Taxonomy" id="2268024"/>
    <lineage>
        <taxon>Bacteria</taxon>
        <taxon>Pseudomonadati</taxon>
        <taxon>Pseudomonadota</taxon>
        <taxon>Betaproteobacteria</taxon>
        <taxon>Burkholderiales</taxon>
        <taxon>Burkholderiaceae</taxon>
        <taxon>Ephemeroptericola</taxon>
    </lineage>
</organism>
<dbReference type="NCBIfam" id="TIGR01982">
    <property type="entry name" value="UbiB"/>
    <property type="match status" value="1"/>
</dbReference>
<dbReference type="OrthoDB" id="9795390at2"/>
<accession>A0A345D7Q6</accession>
<evidence type="ECO:0000256" key="1">
    <source>
        <dbReference type="ARBA" id="ARBA00005020"/>
    </source>
</evidence>
<name>A0A345D7Q6_9BURK</name>
<feature type="transmembrane region" description="Helical" evidence="13">
    <location>
        <begin position="508"/>
        <end position="526"/>
    </location>
</feature>
<evidence type="ECO:0000256" key="13">
    <source>
        <dbReference type="SAM" id="Phobius"/>
    </source>
</evidence>
<keyword evidence="12 13" id="KW-0472">Membrane</keyword>
<evidence type="ECO:0000256" key="2">
    <source>
        <dbReference type="ARBA" id="ARBA00009670"/>
    </source>
</evidence>
<evidence type="ECO:0000256" key="9">
    <source>
        <dbReference type="ARBA" id="ARBA00022777"/>
    </source>
</evidence>
<dbReference type="InterPro" id="IPR004147">
    <property type="entry name" value="ABC1_dom"/>
</dbReference>
<dbReference type="InterPro" id="IPR050154">
    <property type="entry name" value="UbiB_kinase"/>
</dbReference>
<dbReference type="SUPFAM" id="SSF56112">
    <property type="entry name" value="Protein kinase-like (PK-like)"/>
    <property type="match status" value="1"/>
</dbReference>
<evidence type="ECO:0000259" key="14">
    <source>
        <dbReference type="Pfam" id="PF03109"/>
    </source>
</evidence>
<evidence type="ECO:0000256" key="8">
    <source>
        <dbReference type="ARBA" id="ARBA00022741"/>
    </source>
</evidence>
<dbReference type="InterPro" id="IPR010232">
    <property type="entry name" value="UbiB"/>
</dbReference>
<keyword evidence="6" id="KW-0831">Ubiquinone biosynthesis</keyword>